<keyword evidence="2" id="KW-1133">Transmembrane helix</keyword>
<sequence>MSDIPINSKALSSELPPKVIFQTKYCLGKARRSDILYLSDPYRHRAQARRAKRARNRVMGKFEKTNGSSLAALLSCCALAVVLAAAPSFVPFAGDGWDGAAHAKSDNAGGNGGNNGNGGNKGNSGNKGNNGKSASSKGKAAAVASVETETATLPAYKKGKWNAMNANPQALAAHVANGNFNGTIGALAQANLAAKAASGAELTPEEMAALAGFVDTSDIMADPEAVAAALNEGTDPGVDPQWGVDENGVVSCNANCDGIEQSTIDEKQAEADGIAEDLEAEAIEAAYDQFLEDSKQRIINESNKALSEAEQEQLFDEMGDKWGLDLTPEEEAAAVEGEEVPAEEVLPVEG</sequence>
<feature type="region of interest" description="Disordered" evidence="1">
    <location>
        <begin position="331"/>
        <end position="350"/>
    </location>
</feature>
<evidence type="ECO:0000256" key="2">
    <source>
        <dbReference type="SAM" id="Phobius"/>
    </source>
</evidence>
<protein>
    <submittedName>
        <fullName evidence="3">Uncharacterized protein</fullName>
    </submittedName>
</protein>
<comment type="caution">
    <text evidence="3">The sequence shown here is derived from an EMBL/GenBank/DDBJ whole genome shotgun (WGS) entry which is preliminary data.</text>
</comment>
<evidence type="ECO:0000313" key="4">
    <source>
        <dbReference type="Proteomes" id="UP001652542"/>
    </source>
</evidence>
<evidence type="ECO:0000256" key="1">
    <source>
        <dbReference type="SAM" id="MobiDB-lite"/>
    </source>
</evidence>
<feature type="compositionally biased region" description="Gly residues" evidence="1">
    <location>
        <begin position="109"/>
        <end position="122"/>
    </location>
</feature>
<feature type="compositionally biased region" description="Acidic residues" evidence="1">
    <location>
        <begin position="331"/>
        <end position="342"/>
    </location>
</feature>
<gene>
    <name evidence="3" type="ORF">OEW28_10235</name>
</gene>
<feature type="transmembrane region" description="Helical" evidence="2">
    <location>
        <begin position="70"/>
        <end position="90"/>
    </location>
</feature>
<dbReference type="RefSeq" id="WP_263734661.1">
    <property type="nucleotide sequence ID" value="NZ_JAOWKY010000002.1"/>
</dbReference>
<keyword evidence="2" id="KW-0812">Transmembrane</keyword>
<evidence type="ECO:0000313" key="3">
    <source>
        <dbReference type="EMBL" id="MCV2869005.1"/>
    </source>
</evidence>
<feature type="compositionally biased region" description="Low complexity" evidence="1">
    <location>
        <begin position="123"/>
        <end position="141"/>
    </location>
</feature>
<reference evidence="3 4" key="1">
    <citation type="submission" date="2022-10" db="EMBL/GenBank/DDBJ databases">
        <title>Defluviimonas sp. nov., isolated from ocean surface water.</title>
        <authorList>
            <person name="He W."/>
            <person name="Wang L."/>
            <person name="Zhang D.-F."/>
        </authorList>
    </citation>
    <scope>NUCLEOTIDE SEQUENCE [LARGE SCALE GENOMIC DNA]</scope>
    <source>
        <strain evidence="3 4">WL0002</strain>
    </source>
</reference>
<keyword evidence="2" id="KW-0472">Membrane</keyword>
<feature type="region of interest" description="Disordered" evidence="1">
    <location>
        <begin position="104"/>
        <end position="141"/>
    </location>
</feature>
<dbReference type="EMBL" id="JAOWKY010000002">
    <property type="protein sequence ID" value="MCV2869005.1"/>
    <property type="molecule type" value="Genomic_DNA"/>
</dbReference>
<organism evidence="3 4">
    <name type="scientific">Albidovulum marisflavi</name>
    <dbReference type="NCBI Taxonomy" id="2984159"/>
    <lineage>
        <taxon>Bacteria</taxon>
        <taxon>Pseudomonadati</taxon>
        <taxon>Pseudomonadota</taxon>
        <taxon>Alphaproteobacteria</taxon>
        <taxon>Rhodobacterales</taxon>
        <taxon>Paracoccaceae</taxon>
        <taxon>Albidovulum</taxon>
    </lineage>
</organism>
<name>A0ABT2ZD50_9RHOB</name>
<proteinExistence type="predicted"/>
<dbReference type="Proteomes" id="UP001652542">
    <property type="component" value="Unassembled WGS sequence"/>
</dbReference>
<accession>A0ABT2ZD50</accession>
<keyword evidence="4" id="KW-1185">Reference proteome</keyword>